<dbReference type="PANTHER" id="PTHR12894:SF27">
    <property type="entry name" value="TRANSFORMING GROWTH FACTOR-BETA RECEPTOR-ASSOCIATED PROTEIN 1"/>
    <property type="match status" value="1"/>
</dbReference>
<dbReference type="STRING" id="318479.A0A0N4U9I5"/>
<name>A0A0N4U9I5_DRAME</name>
<evidence type="ECO:0000256" key="1">
    <source>
        <dbReference type="ARBA" id="ARBA00004496"/>
    </source>
</evidence>
<keyword evidence="3" id="KW-0963">Cytoplasm</keyword>
<evidence type="ECO:0000256" key="4">
    <source>
        <dbReference type="ARBA" id="ARBA00022927"/>
    </source>
</evidence>
<dbReference type="Proteomes" id="UP000274756">
    <property type="component" value="Unassembled WGS sequence"/>
</dbReference>
<evidence type="ECO:0000259" key="5">
    <source>
        <dbReference type="PROSITE" id="PS50219"/>
    </source>
</evidence>
<evidence type="ECO:0000313" key="7">
    <source>
        <dbReference type="Proteomes" id="UP000038040"/>
    </source>
</evidence>
<gene>
    <name evidence="6" type="ORF">DME_LOCUS7760</name>
</gene>
<dbReference type="GO" id="GO:0006914">
    <property type="term" value="P:autophagy"/>
    <property type="evidence" value="ECO:0007669"/>
    <property type="project" value="TreeGrafter"/>
</dbReference>
<evidence type="ECO:0000313" key="9">
    <source>
        <dbReference type="WBParaSite" id="DME_0000375501-mRNA-1"/>
    </source>
</evidence>
<protein>
    <submittedName>
        <fullName evidence="9">CNH domain-containing protein</fullName>
    </submittedName>
</protein>
<organism evidence="7 9">
    <name type="scientific">Dracunculus medinensis</name>
    <name type="common">Guinea worm</name>
    <dbReference type="NCBI Taxonomy" id="318479"/>
    <lineage>
        <taxon>Eukaryota</taxon>
        <taxon>Metazoa</taxon>
        <taxon>Ecdysozoa</taxon>
        <taxon>Nematoda</taxon>
        <taxon>Chromadorea</taxon>
        <taxon>Rhabditida</taxon>
        <taxon>Spirurina</taxon>
        <taxon>Dracunculoidea</taxon>
        <taxon>Dracunculidae</taxon>
        <taxon>Dracunculus</taxon>
    </lineage>
</organism>
<dbReference type="WBParaSite" id="DME_0000375501-mRNA-1">
    <property type="protein sequence ID" value="DME_0000375501-mRNA-1"/>
    <property type="gene ID" value="DME_0000375501"/>
</dbReference>
<reference evidence="6 8" key="2">
    <citation type="submission" date="2018-11" db="EMBL/GenBank/DDBJ databases">
        <authorList>
            <consortium name="Pathogen Informatics"/>
        </authorList>
    </citation>
    <scope>NUCLEOTIDE SEQUENCE [LARGE SCALE GENOMIC DNA]</scope>
</reference>
<dbReference type="InterPro" id="IPR001180">
    <property type="entry name" value="CNH_dom"/>
</dbReference>
<dbReference type="EMBL" id="UYYG01001162">
    <property type="protein sequence ID" value="VDN57787.1"/>
    <property type="molecule type" value="Genomic_DNA"/>
</dbReference>
<sequence length="717" mass="82108">MDELFKIQETRELKGLLDGEKICCVGGSPCCLFIGTTFGKIICMNIETNFASKGIIQLPTKSAIIELISATAVDCLIVLSASTLFYVEMSSMKILTSSTMSNILSIAINSSPVLDDPFMLQLVLSVSNRQLLLCEKTGEDMLIRRKISLESNVETLAYNRNCICFAMANSYYIFNITNNTMQSLFPYDLQTIRPLVITIDTEEFLVNGMQGLGVFATSNGVSSRPPLFWGSGIVISLAYRSPYIFVLTSSSLNIFSCKNVSEIQKLVVAECCILRNIDGQIVLCSSTSINILCEILWFHRAEALLEKGQVKEALQLSENALINGRYDEIQISRVNTIKQKAAISFFLTKKFLDCSQLAVSSEMDPRKIMVYYQHFLPLPSNFEFEIKNAEVDVSSSDYLNFLNEYIHTIRNEYWAKDYYRDLDAVSLRLLSMRKVFLEKDDFANDYSYDDNEQWLIAGKKEKFLASLAFSCGRYFIAYDLCERISDENDLFNWMALLLKIGTPNVVRQFNQQTILKIDPTKVIILLEQYPNELIYYLERIKPREIKEYHTKLVICYINEIKKMEASENIIGEDLCRNYRFSLRNMLLESTLFDIYKVETELKSGNFAVERAFLIGKISNAEQCLKILLYEYEDYEAAELFCFHMHSFHQRIFQTYPEFQGRIVSLLNSINNPVNAVDIISQMPSDWSLSLIKFYASKAIISSDNCFHTNLLKLSVSF</sequence>
<dbReference type="AlphaFoldDB" id="A0A0N4U9I5"/>
<dbReference type="Proteomes" id="UP000038040">
    <property type="component" value="Unplaced"/>
</dbReference>
<proteinExistence type="predicted"/>
<dbReference type="InterPro" id="IPR032914">
    <property type="entry name" value="Vam6/VPS39/TRAP1"/>
</dbReference>
<evidence type="ECO:0000313" key="8">
    <source>
        <dbReference type="Proteomes" id="UP000274756"/>
    </source>
</evidence>
<keyword evidence="8" id="KW-1185">Reference proteome</keyword>
<dbReference type="PROSITE" id="PS50219">
    <property type="entry name" value="CNH"/>
    <property type="match status" value="1"/>
</dbReference>
<keyword evidence="4" id="KW-0653">Protein transport</keyword>
<accession>A0A0N4U9I5</accession>
<evidence type="ECO:0000256" key="2">
    <source>
        <dbReference type="ARBA" id="ARBA00022448"/>
    </source>
</evidence>
<dbReference type="GO" id="GO:0034058">
    <property type="term" value="P:endosomal vesicle fusion"/>
    <property type="evidence" value="ECO:0007669"/>
    <property type="project" value="TreeGrafter"/>
</dbReference>
<dbReference type="GO" id="GO:0005737">
    <property type="term" value="C:cytoplasm"/>
    <property type="evidence" value="ECO:0007669"/>
    <property type="project" value="UniProtKB-SubCell"/>
</dbReference>
<dbReference type="Pfam" id="PF00780">
    <property type="entry name" value="CNH"/>
    <property type="match status" value="1"/>
</dbReference>
<dbReference type="PANTHER" id="PTHR12894">
    <property type="entry name" value="CNH DOMAIN CONTAINING"/>
    <property type="match status" value="1"/>
</dbReference>
<comment type="subcellular location">
    <subcellularLocation>
        <location evidence="1">Cytoplasm</location>
    </subcellularLocation>
</comment>
<evidence type="ECO:0000256" key="3">
    <source>
        <dbReference type="ARBA" id="ARBA00022490"/>
    </source>
</evidence>
<feature type="domain" description="CNH" evidence="5">
    <location>
        <begin position="19"/>
        <end position="281"/>
    </location>
</feature>
<dbReference type="OrthoDB" id="10258882at2759"/>
<dbReference type="GO" id="GO:0015031">
    <property type="term" value="P:protein transport"/>
    <property type="evidence" value="ECO:0007669"/>
    <property type="project" value="UniProtKB-KW"/>
</dbReference>
<reference evidence="9" key="1">
    <citation type="submission" date="2016-04" db="UniProtKB">
        <authorList>
            <consortium name="WormBaseParasite"/>
        </authorList>
    </citation>
    <scope>IDENTIFICATION</scope>
</reference>
<evidence type="ECO:0000313" key="6">
    <source>
        <dbReference type="EMBL" id="VDN57787.1"/>
    </source>
</evidence>
<dbReference type="GO" id="GO:0016020">
    <property type="term" value="C:membrane"/>
    <property type="evidence" value="ECO:0007669"/>
    <property type="project" value="TreeGrafter"/>
</dbReference>
<keyword evidence="2" id="KW-0813">Transport</keyword>